<proteinExistence type="predicted"/>
<feature type="non-terminal residue" evidence="1">
    <location>
        <position position="1"/>
    </location>
</feature>
<dbReference type="AlphaFoldDB" id="K0UDL1"/>
<gene>
    <name evidence="1" type="ORF">MFORT_30534</name>
</gene>
<dbReference type="EMBL" id="ALQB01000255">
    <property type="protein sequence ID" value="EJZ04981.1"/>
    <property type="molecule type" value="Genomic_DNA"/>
</dbReference>
<name>K0UDL1_MYCFO</name>
<dbReference type="Gene3D" id="3.40.462.20">
    <property type="match status" value="1"/>
</dbReference>
<dbReference type="PATRIC" id="fig|1214102.3.peg.5954"/>
<evidence type="ECO:0000313" key="1">
    <source>
        <dbReference type="EMBL" id="EJZ04981.1"/>
    </source>
</evidence>
<accession>K0UDL1</accession>
<evidence type="ECO:0000313" key="2">
    <source>
        <dbReference type="Proteomes" id="UP000006043"/>
    </source>
</evidence>
<organism evidence="1 2">
    <name type="scientific">Mycolicibacterium fortuitum subsp. fortuitum DSM 46621 = ATCC 6841 = JCM 6387</name>
    <dbReference type="NCBI Taxonomy" id="1214102"/>
    <lineage>
        <taxon>Bacteria</taxon>
        <taxon>Bacillati</taxon>
        <taxon>Actinomycetota</taxon>
        <taxon>Actinomycetes</taxon>
        <taxon>Mycobacteriales</taxon>
        <taxon>Mycobacteriaceae</taxon>
        <taxon>Mycolicibacterium</taxon>
    </lineage>
</organism>
<comment type="caution">
    <text evidence="1">The sequence shown here is derived from an EMBL/GenBank/DDBJ whole genome shotgun (WGS) entry which is preliminary data.</text>
</comment>
<protein>
    <submittedName>
        <fullName evidence="1">FAD/FMN-containing dehydrogenase</fullName>
    </submittedName>
</protein>
<dbReference type="HOGENOM" id="CLU_1953425_0_0_11"/>
<sequence length="128" mass="13798">VNGLTDQFVDALLTQSIEPLITVQIRHLGGALQRSPDTPSGRVTAPYLVSFLGMQPDPGSEATLVARTNAFLDTLAAVNTAKVPFNFLTPEQNVADVFDAGTLARLRAVKRDRDPDGVFRSNHPVAQE</sequence>
<reference evidence="1 2" key="1">
    <citation type="journal article" date="2012" name="J. Bacteriol.">
        <title>Complete Genome Sequence of Mycobacterium fortuitum subsp. fortuitum Type Strain DSM46621.</title>
        <authorList>
            <person name="Ho Y.S."/>
            <person name="Adroub S.A."/>
            <person name="Aleisa F."/>
            <person name="Mahmood H."/>
            <person name="Othoum G."/>
            <person name="Rashid F."/>
            <person name="Zaher M."/>
            <person name="Ali S."/>
            <person name="Bitter W."/>
            <person name="Pain A."/>
            <person name="Abdallah A.M."/>
        </authorList>
    </citation>
    <scope>NUCLEOTIDE SEQUENCE [LARGE SCALE GENOMIC DNA]</scope>
    <source>
        <strain evidence="2">DSM46621</strain>
    </source>
</reference>
<dbReference type="Proteomes" id="UP000006043">
    <property type="component" value="Unassembled WGS sequence"/>
</dbReference>